<keyword evidence="3" id="KW-1185">Reference proteome</keyword>
<evidence type="ECO:0000313" key="3">
    <source>
        <dbReference type="Proteomes" id="UP000326380"/>
    </source>
</evidence>
<feature type="domain" description="Mycothiol-dependent maleylpyruvate isomerase metal-binding" evidence="1">
    <location>
        <begin position="17"/>
        <end position="159"/>
    </location>
</feature>
<dbReference type="Pfam" id="PF11716">
    <property type="entry name" value="MDMPI_N"/>
    <property type="match status" value="1"/>
</dbReference>
<dbReference type="GO" id="GO:0046872">
    <property type="term" value="F:metal ion binding"/>
    <property type="evidence" value="ECO:0007669"/>
    <property type="project" value="InterPro"/>
</dbReference>
<dbReference type="GO" id="GO:0016853">
    <property type="term" value="F:isomerase activity"/>
    <property type="evidence" value="ECO:0007669"/>
    <property type="project" value="UniProtKB-KW"/>
</dbReference>
<keyword evidence="2" id="KW-0413">Isomerase</keyword>
<sequence>MSRPVPIETLDLFPEVDALLIEFLRGLTPDEWQRPTLAPRWTVLDVALHLLDGNLRTLSMLRDGYFGVQPPATANTYAGLVDFLNTLNADWLTATRRLSPGIATWLLELTGREYSAFLRKLDPWAPAAFPVGWAGESESLNWFHVAREYTEKWHHQQQVRQAVGRGETVLLQPRLYRPYVETSMRALPHQYRHVLAPQGTVLRVVIGSPELYAGYLHRKAETWELGDVVDQPTASVEIDAAVAWRLFSKQLSRAEAEKHVRVTGPVGLAEAIFDMVAVMV</sequence>
<dbReference type="Proteomes" id="UP000326380">
    <property type="component" value="Unassembled WGS sequence"/>
</dbReference>
<dbReference type="EMBL" id="VTWU01000001">
    <property type="protein sequence ID" value="KAA9339840.1"/>
    <property type="molecule type" value="Genomic_DNA"/>
</dbReference>
<evidence type="ECO:0000313" key="2">
    <source>
        <dbReference type="EMBL" id="KAA9339840.1"/>
    </source>
</evidence>
<protein>
    <submittedName>
        <fullName evidence="2">Maleylpyruvate isomerase family protein</fullName>
    </submittedName>
</protein>
<name>A0A7L4ZTV6_9BACT</name>
<proteinExistence type="predicted"/>
<dbReference type="RefSeq" id="WP_151077541.1">
    <property type="nucleotide sequence ID" value="NZ_CP047647.1"/>
</dbReference>
<dbReference type="InterPro" id="IPR024344">
    <property type="entry name" value="MDMPI_metal-binding"/>
</dbReference>
<reference evidence="2 3" key="1">
    <citation type="submission" date="2019-09" db="EMBL/GenBank/DDBJ databases">
        <title>Genome sequence of Hymenobacter sp. M3.</title>
        <authorList>
            <person name="Srinivasan S."/>
        </authorList>
    </citation>
    <scope>NUCLEOTIDE SEQUENCE [LARGE SCALE GENOMIC DNA]</scope>
    <source>
        <strain evidence="2 3">M3</strain>
    </source>
</reference>
<gene>
    <name evidence="2" type="ORF">F0P96_04280</name>
</gene>
<dbReference type="Gene3D" id="1.20.120.450">
    <property type="entry name" value="dinb family like domain"/>
    <property type="match status" value="1"/>
</dbReference>
<organism evidence="2 3">
    <name type="scientific">Hymenobacter busanensis</name>
    <dbReference type="NCBI Taxonomy" id="2607656"/>
    <lineage>
        <taxon>Bacteria</taxon>
        <taxon>Pseudomonadati</taxon>
        <taxon>Bacteroidota</taxon>
        <taxon>Cytophagia</taxon>
        <taxon>Cytophagales</taxon>
        <taxon>Hymenobacteraceae</taxon>
        <taxon>Hymenobacter</taxon>
    </lineage>
</organism>
<comment type="caution">
    <text evidence="2">The sequence shown here is derived from an EMBL/GenBank/DDBJ whole genome shotgun (WGS) entry which is preliminary data.</text>
</comment>
<dbReference type="InterPro" id="IPR034660">
    <property type="entry name" value="DinB/YfiT-like"/>
</dbReference>
<dbReference type="AlphaFoldDB" id="A0A7L4ZTV6"/>
<dbReference type="SUPFAM" id="SSF109854">
    <property type="entry name" value="DinB/YfiT-like putative metalloenzymes"/>
    <property type="match status" value="1"/>
</dbReference>
<accession>A0A7L4ZTV6</accession>
<evidence type="ECO:0000259" key="1">
    <source>
        <dbReference type="Pfam" id="PF11716"/>
    </source>
</evidence>